<evidence type="ECO:0000313" key="7">
    <source>
        <dbReference type="EMBL" id="SJZ85441.1"/>
    </source>
</evidence>
<dbReference type="InterPro" id="IPR017437">
    <property type="entry name" value="ATP-NAD_kinase_PpnK-typ_C"/>
</dbReference>
<dbReference type="InterPro" id="IPR017438">
    <property type="entry name" value="ATP-NAD_kinase_N"/>
</dbReference>
<keyword evidence="6" id="KW-0547">Nucleotide-binding</keyword>
<name>A0A1T4P1X8_9FIRM</name>
<proteinExistence type="inferred from homology"/>
<dbReference type="GO" id="GO:0005524">
    <property type="term" value="F:ATP binding"/>
    <property type="evidence" value="ECO:0007669"/>
    <property type="project" value="UniProtKB-KW"/>
</dbReference>
<organism evidence="7 8">
    <name type="scientific">Selenihalanaerobacter shriftii</name>
    <dbReference type="NCBI Taxonomy" id="142842"/>
    <lineage>
        <taxon>Bacteria</taxon>
        <taxon>Bacillati</taxon>
        <taxon>Bacillota</taxon>
        <taxon>Clostridia</taxon>
        <taxon>Halanaerobiales</taxon>
        <taxon>Halobacteroidaceae</taxon>
        <taxon>Selenihalanaerobacter</taxon>
    </lineage>
</organism>
<comment type="function">
    <text evidence="6">Involved in the regulation of the intracellular balance of NAD and NADP, and is a key enzyme in the biosynthesis of NADP. Catalyzes specifically the phosphorylation on 2'-hydroxyl of the adenosine moiety of NAD to yield NADP.</text>
</comment>
<keyword evidence="4 6" id="KW-0520">NAD</keyword>
<dbReference type="OrthoDB" id="9774737at2"/>
<comment type="cofactor">
    <cofactor evidence="6">
        <name>a divalent metal cation</name>
        <dbReference type="ChEBI" id="CHEBI:60240"/>
    </cofactor>
</comment>
<dbReference type="Gene3D" id="2.60.200.30">
    <property type="entry name" value="Probable inorganic polyphosphate/atp-NAD kinase, domain 2"/>
    <property type="match status" value="1"/>
</dbReference>
<dbReference type="Pfam" id="PF20143">
    <property type="entry name" value="NAD_kinase_C"/>
    <property type="match status" value="1"/>
</dbReference>
<feature type="binding site" evidence="6">
    <location>
        <begin position="142"/>
        <end position="143"/>
    </location>
    <ligand>
        <name>NAD(+)</name>
        <dbReference type="ChEBI" id="CHEBI:57540"/>
    </ligand>
</feature>
<evidence type="ECO:0000256" key="3">
    <source>
        <dbReference type="ARBA" id="ARBA00022857"/>
    </source>
</evidence>
<dbReference type="HAMAP" id="MF_00361">
    <property type="entry name" value="NAD_kinase"/>
    <property type="match status" value="1"/>
</dbReference>
<dbReference type="GO" id="GO:0019674">
    <property type="term" value="P:NAD+ metabolic process"/>
    <property type="evidence" value="ECO:0007669"/>
    <property type="project" value="InterPro"/>
</dbReference>
<dbReference type="GO" id="GO:0006741">
    <property type="term" value="P:NADP+ biosynthetic process"/>
    <property type="evidence" value="ECO:0007669"/>
    <property type="project" value="UniProtKB-UniRule"/>
</dbReference>
<feature type="binding site" evidence="6">
    <location>
        <begin position="68"/>
        <end position="69"/>
    </location>
    <ligand>
        <name>NAD(+)</name>
        <dbReference type="ChEBI" id="CHEBI:57540"/>
    </ligand>
</feature>
<keyword evidence="8" id="KW-1185">Reference proteome</keyword>
<comment type="caution">
    <text evidence="6">Lacks conserved residue(s) required for the propagation of feature annotation.</text>
</comment>
<feature type="binding site" evidence="6">
    <location>
        <position position="172"/>
    </location>
    <ligand>
        <name>NAD(+)</name>
        <dbReference type="ChEBI" id="CHEBI:57540"/>
    </ligand>
</feature>
<dbReference type="STRING" id="142842.SAMN02745118_02004"/>
<keyword evidence="3 6" id="KW-0521">NADP</keyword>
<dbReference type="GO" id="GO:0003951">
    <property type="term" value="F:NAD+ kinase activity"/>
    <property type="evidence" value="ECO:0007669"/>
    <property type="project" value="UniProtKB-UniRule"/>
</dbReference>
<dbReference type="Pfam" id="PF01513">
    <property type="entry name" value="NAD_kinase"/>
    <property type="match status" value="1"/>
</dbReference>
<evidence type="ECO:0000313" key="8">
    <source>
        <dbReference type="Proteomes" id="UP000190625"/>
    </source>
</evidence>
<dbReference type="EMBL" id="FUWM01000017">
    <property type="protein sequence ID" value="SJZ85441.1"/>
    <property type="molecule type" value="Genomic_DNA"/>
</dbReference>
<sequence length="285" mass="31443">MKRVGLIPNPTKERAVEVVKDVIEWFREQGVNYLIEENAAKVIGDIKHSSSYQEMVGKVDLVIVFGGDGTFLNTARKFATAELPILGVNLGSLGFLTDIELNDLKKALKNLVAGNFEVEERMMIEAEVIRDGESISKVIAINDVVITKGSFARLIELTTYIDGEYLTTYPADGVIIACPTGSTAYSLSAGGPIVNPKLKSLVITPICPHTLHARSIVTSQEEVVKIEVGADHEDVMLTVDGQEGLKLFSDDQVIIKQSNLVTKLVKLKDYNFYKILRTRLQRSDF</sequence>
<accession>A0A1T4P1X8</accession>
<feature type="binding site" evidence="6">
    <location>
        <position position="242"/>
    </location>
    <ligand>
        <name>NAD(+)</name>
        <dbReference type="ChEBI" id="CHEBI:57540"/>
    </ligand>
</feature>
<keyword evidence="6" id="KW-0067">ATP-binding</keyword>
<comment type="similarity">
    <text evidence="6">Belongs to the NAD kinase family.</text>
</comment>
<dbReference type="GO" id="GO:0046872">
    <property type="term" value="F:metal ion binding"/>
    <property type="evidence" value="ECO:0007669"/>
    <property type="project" value="UniProtKB-UniRule"/>
</dbReference>
<dbReference type="AlphaFoldDB" id="A0A1T4P1X8"/>
<comment type="catalytic activity">
    <reaction evidence="5 6">
        <text>NAD(+) + ATP = ADP + NADP(+) + H(+)</text>
        <dbReference type="Rhea" id="RHEA:18629"/>
        <dbReference type="ChEBI" id="CHEBI:15378"/>
        <dbReference type="ChEBI" id="CHEBI:30616"/>
        <dbReference type="ChEBI" id="CHEBI:57540"/>
        <dbReference type="ChEBI" id="CHEBI:58349"/>
        <dbReference type="ChEBI" id="CHEBI:456216"/>
        <dbReference type="EC" id="2.7.1.23"/>
    </reaction>
</comment>
<dbReference type="Gene3D" id="3.40.50.10330">
    <property type="entry name" value="Probable inorganic polyphosphate/atp-NAD kinase, domain 1"/>
    <property type="match status" value="1"/>
</dbReference>
<dbReference type="EC" id="2.7.1.23" evidence="6"/>
<dbReference type="GO" id="GO:0005737">
    <property type="term" value="C:cytoplasm"/>
    <property type="evidence" value="ECO:0007669"/>
    <property type="project" value="UniProtKB-SubCell"/>
</dbReference>
<feature type="binding site" evidence="6">
    <location>
        <position position="153"/>
    </location>
    <ligand>
        <name>NAD(+)</name>
        <dbReference type="ChEBI" id="CHEBI:57540"/>
    </ligand>
</feature>
<dbReference type="RefSeq" id="WP_078810440.1">
    <property type="nucleotide sequence ID" value="NZ_FUWM01000017.1"/>
</dbReference>
<protein>
    <recommendedName>
        <fullName evidence="6">NAD kinase</fullName>
        <ecNumber evidence="6">2.7.1.23</ecNumber>
    </recommendedName>
    <alternativeName>
        <fullName evidence="6">ATP-dependent NAD kinase</fullName>
    </alternativeName>
</protein>
<gene>
    <name evidence="6" type="primary">nadK</name>
    <name evidence="7" type="ORF">SAMN02745118_02004</name>
</gene>
<keyword evidence="6" id="KW-0963">Cytoplasm</keyword>
<dbReference type="PANTHER" id="PTHR20275:SF0">
    <property type="entry name" value="NAD KINASE"/>
    <property type="match status" value="1"/>
</dbReference>
<dbReference type="SUPFAM" id="SSF111331">
    <property type="entry name" value="NAD kinase/diacylglycerol kinase-like"/>
    <property type="match status" value="1"/>
</dbReference>
<dbReference type="InterPro" id="IPR002504">
    <property type="entry name" value="NADK"/>
</dbReference>
<feature type="binding site" evidence="6">
    <location>
        <begin position="183"/>
        <end position="188"/>
    </location>
    <ligand>
        <name>NAD(+)</name>
        <dbReference type="ChEBI" id="CHEBI:57540"/>
    </ligand>
</feature>
<keyword evidence="1 6" id="KW-0808">Transferase</keyword>
<dbReference type="InterPro" id="IPR016064">
    <property type="entry name" value="NAD/diacylglycerol_kinase_sf"/>
</dbReference>
<evidence type="ECO:0000256" key="4">
    <source>
        <dbReference type="ARBA" id="ARBA00023027"/>
    </source>
</evidence>
<feature type="active site" description="Proton acceptor" evidence="6">
    <location>
        <position position="68"/>
    </location>
</feature>
<dbReference type="GO" id="GO:0051287">
    <property type="term" value="F:NAD binding"/>
    <property type="evidence" value="ECO:0007669"/>
    <property type="project" value="UniProtKB-ARBA"/>
</dbReference>
<comment type="subcellular location">
    <subcellularLocation>
        <location evidence="6">Cytoplasm</location>
    </subcellularLocation>
</comment>
<dbReference type="Proteomes" id="UP000190625">
    <property type="component" value="Unassembled WGS sequence"/>
</dbReference>
<dbReference type="PANTHER" id="PTHR20275">
    <property type="entry name" value="NAD KINASE"/>
    <property type="match status" value="1"/>
</dbReference>
<evidence type="ECO:0000256" key="2">
    <source>
        <dbReference type="ARBA" id="ARBA00022777"/>
    </source>
</evidence>
<reference evidence="8" key="1">
    <citation type="submission" date="2017-02" db="EMBL/GenBank/DDBJ databases">
        <authorList>
            <person name="Varghese N."/>
            <person name="Submissions S."/>
        </authorList>
    </citation>
    <scope>NUCLEOTIDE SEQUENCE [LARGE SCALE GENOMIC DNA]</scope>
    <source>
        <strain evidence="8">ATCC BAA-73</strain>
    </source>
</reference>
<keyword evidence="2 6" id="KW-0418">Kinase</keyword>
<evidence type="ECO:0000256" key="5">
    <source>
        <dbReference type="ARBA" id="ARBA00047925"/>
    </source>
</evidence>
<evidence type="ECO:0000256" key="6">
    <source>
        <dbReference type="HAMAP-Rule" id="MF_00361"/>
    </source>
</evidence>
<evidence type="ECO:0000256" key="1">
    <source>
        <dbReference type="ARBA" id="ARBA00022679"/>
    </source>
</evidence>